<dbReference type="PANTHER" id="PTHR12526">
    <property type="entry name" value="GLYCOSYLTRANSFERASE"/>
    <property type="match status" value="1"/>
</dbReference>
<dbReference type="Gene3D" id="3.40.50.2000">
    <property type="entry name" value="Glycogen Phosphorylase B"/>
    <property type="match status" value="2"/>
</dbReference>
<name>A0A8J6PWL5_9FLAO</name>
<organism evidence="3 4">
    <name type="scientific">Aestuariibaculum marinum</name>
    <dbReference type="NCBI Taxonomy" id="2683592"/>
    <lineage>
        <taxon>Bacteria</taxon>
        <taxon>Pseudomonadati</taxon>
        <taxon>Bacteroidota</taxon>
        <taxon>Flavobacteriia</taxon>
        <taxon>Flavobacteriales</taxon>
        <taxon>Flavobacteriaceae</taxon>
    </lineage>
</organism>
<dbReference type="PANTHER" id="PTHR12526:SF630">
    <property type="entry name" value="GLYCOSYLTRANSFERASE"/>
    <property type="match status" value="1"/>
</dbReference>
<comment type="caution">
    <text evidence="3">The sequence shown here is derived from an EMBL/GenBank/DDBJ whole genome shotgun (WGS) entry which is preliminary data.</text>
</comment>
<protein>
    <submittedName>
        <fullName evidence="3">Glycosyltransferase</fullName>
    </submittedName>
</protein>
<dbReference type="Proteomes" id="UP000621516">
    <property type="component" value="Unassembled WGS sequence"/>
</dbReference>
<feature type="domain" description="Glycosyltransferase subfamily 4-like N-terminal" evidence="2">
    <location>
        <begin position="15"/>
        <end position="164"/>
    </location>
</feature>
<evidence type="ECO:0000313" key="3">
    <source>
        <dbReference type="EMBL" id="MBD0824318.1"/>
    </source>
</evidence>
<dbReference type="RefSeq" id="WP_188223613.1">
    <property type="nucleotide sequence ID" value="NZ_JACVXD010000004.1"/>
</dbReference>
<evidence type="ECO:0000259" key="1">
    <source>
        <dbReference type="Pfam" id="PF00534"/>
    </source>
</evidence>
<dbReference type="AlphaFoldDB" id="A0A8J6PWL5"/>
<evidence type="ECO:0000259" key="2">
    <source>
        <dbReference type="Pfam" id="PF13439"/>
    </source>
</evidence>
<gene>
    <name evidence="3" type="ORF">ICJ85_09815</name>
</gene>
<evidence type="ECO:0000313" key="4">
    <source>
        <dbReference type="Proteomes" id="UP000621516"/>
    </source>
</evidence>
<keyword evidence="4" id="KW-1185">Reference proteome</keyword>
<reference evidence="3 4" key="1">
    <citation type="journal article" date="2018" name="J. Microbiol.">
        <title>Aestuariibaculum marinum sp. nov., a marine bacterium isolated from seawater in South Korea.</title>
        <authorList>
            <person name="Choi J."/>
            <person name="Lee D."/>
            <person name="Jang J.H."/>
            <person name="Cha S."/>
            <person name="Seo T."/>
        </authorList>
    </citation>
    <scope>NUCLEOTIDE SEQUENCE [LARGE SCALE GENOMIC DNA]</scope>
    <source>
        <strain evidence="3 4">IP7</strain>
    </source>
</reference>
<feature type="domain" description="Glycosyl transferase family 1" evidence="1">
    <location>
        <begin position="175"/>
        <end position="328"/>
    </location>
</feature>
<dbReference type="Pfam" id="PF00534">
    <property type="entry name" value="Glycos_transf_1"/>
    <property type="match status" value="1"/>
</dbReference>
<dbReference type="InterPro" id="IPR001296">
    <property type="entry name" value="Glyco_trans_1"/>
</dbReference>
<proteinExistence type="predicted"/>
<dbReference type="EMBL" id="JACVXD010000004">
    <property type="protein sequence ID" value="MBD0824318.1"/>
    <property type="molecule type" value="Genomic_DNA"/>
</dbReference>
<dbReference type="GO" id="GO:0016757">
    <property type="term" value="F:glycosyltransferase activity"/>
    <property type="evidence" value="ECO:0007669"/>
    <property type="project" value="InterPro"/>
</dbReference>
<dbReference type="InterPro" id="IPR028098">
    <property type="entry name" value="Glyco_trans_4-like_N"/>
</dbReference>
<dbReference type="SUPFAM" id="SSF53756">
    <property type="entry name" value="UDP-Glycosyltransferase/glycogen phosphorylase"/>
    <property type="match status" value="1"/>
</dbReference>
<dbReference type="Pfam" id="PF13439">
    <property type="entry name" value="Glyco_transf_4"/>
    <property type="match status" value="1"/>
</dbReference>
<sequence length="349" mass="40118">MNKKLCILTDSLSNGGAERVASNMSVSLANKGYNITVVSMQSNISYAYEGELYNFGKVKEANNKLKAFLKFRDFFKNENFDVIIDHRVRNNFFKELLFSKLIFNKSKVIYCIHSYLLSYSFSYMCFPRLARLPHVKNRIFVSVCNEVNRNLEQQLGIKSKTIYNYLKLGRDIDFEKENYIIGVGRLTKIKQFDKLILAYNESELPKKSVGLRILGNGEEKENLKKMINNLELNKKVKLISFKNDPKALISKAMCLVLVSEFEGFGMVLLEALNLGTPVISYNCKSGPSEIIQHEINGLLVENKNKEELIKAMNKLVLDEEFYNQIKLNTSCGLEKFSEEQVIAQWETLL</sequence>
<accession>A0A8J6PWL5</accession>